<keyword evidence="3" id="KW-1003">Cell membrane</keyword>
<evidence type="ECO:0000256" key="2">
    <source>
        <dbReference type="ARBA" id="ARBA00022448"/>
    </source>
</evidence>
<dbReference type="InterPro" id="IPR017871">
    <property type="entry name" value="ABC_transporter-like_CS"/>
</dbReference>
<evidence type="ECO:0000256" key="6">
    <source>
        <dbReference type="ARBA" id="ARBA00022840"/>
    </source>
</evidence>
<dbReference type="GO" id="GO:0005524">
    <property type="term" value="F:ATP binding"/>
    <property type="evidence" value="ECO:0007669"/>
    <property type="project" value="UniProtKB-KW"/>
</dbReference>
<evidence type="ECO:0000313" key="13">
    <source>
        <dbReference type="Proteomes" id="UP000515860"/>
    </source>
</evidence>
<proteinExistence type="predicted"/>
<dbReference type="SUPFAM" id="SSF90123">
    <property type="entry name" value="ABC transporter transmembrane region"/>
    <property type="match status" value="1"/>
</dbReference>
<dbReference type="Proteomes" id="UP000515860">
    <property type="component" value="Chromosome"/>
</dbReference>
<name>A0A7G9GFE5_9FIRM</name>
<evidence type="ECO:0000256" key="9">
    <source>
        <dbReference type="SAM" id="Phobius"/>
    </source>
</evidence>
<dbReference type="FunFam" id="3.40.50.300:FF:000221">
    <property type="entry name" value="Multidrug ABC transporter ATP-binding protein"/>
    <property type="match status" value="1"/>
</dbReference>
<dbReference type="PANTHER" id="PTHR43394:SF1">
    <property type="entry name" value="ATP-BINDING CASSETTE SUB-FAMILY B MEMBER 10, MITOCHONDRIAL"/>
    <property type="match status" value="1"/>
</dbReference>
<evidence type="ECO:0000313" key="12">
    <source>
        <dbReference type="EMBL" id="QNM09527.1"/>
    </source>
</evidence>
<dbReference type="RefSeq" id="WP_249329263.1">
    <property type="nucleotide sequence ID" value="NZ_CP060635.1"/>
</dbReference>
<gene>
    <name evidence="12" type="ORF">H9Q79_04355</name>
</gene>
<evidence type="ECO:0000256" key="4">
    <source>
        <dbReference type="ARBA" id="ARBA00022692"/>
    </source>
</evidence>
<dbReference type="PROSITE" id="PS50893">
    <property type="entry name" value="ABC_TRANSPORTER_2"/>
    <property type="match status" value="1"/>
</dbReference>
<dbReference type="EMBL" id="CP060635">
    <property type="protein sequence ID" value="QNM09527.1"/>
    <property type="molecule type" value="Genomic_DNA"/>
</dbReference>
<organism evidence="12 13">
    <name type="scientific">Wansuia hejianensis</name>
    <dbReference type="NCBI Taxonomy" id="2763667"/>
    <lineage>
        <taxon>Bacteria</taxon>
        <taxon>Bacillati</taxon>
        <taxon>Bacillota</taxon>
        <taxon>Clostridia</taxon>
        <taxon>Lachnospirales</taxon>
        <taxon>Lachnospiraceae</taxon>
        <taxon>Wansuia</taxon>
    </lineage>
</organism>
<dbReference type="Pfam" id="PF00005">
    <property type="entry name" value="ABC_tran"/>
    <property type="match status" value="1"/>
</dbReference>
<dbReference type="SUPFAM" id="SSF52540">
    <property type="entry name" value="P-loop containing nucleoside triphosphate hydrolases"/>
    <property type="match status" value="1"/>
</dbReference>
<evidence type="ECO:0000256" key="1">
    <source>
        <dbReference type="ARBA" id="ARBA00004651"/>
    </source>
</evidence>
<keyword evidence="6 12" id="KW-0067">ATP-binding</keyword>
<evidence type="ECO:0000259" key="10">
    <source>
        <dbReference type="PROSITE" id="PS50893"/>
    </source>
</evidence>
<keyword evidence="5" id="KW-0547">Nucleotide-binding</keyword>
<keyword evidence="4 9" id="KW-0812">Transmembrane</keyword>
<keyword evidence="13" id="KW-1185">Reference proteome</keyword>
<evidence type="ECO:0000256" key="8">
    <source>
        <dbReference type="ARBA" id="ARBA00023136"/>
    </source>
</evidence>
<dbReference type="PANTHER" id="PTHR43394">
    <property type="entry name" value="ATP-DEPENDENT PERMEASE MDL1, MITOCHONDRIAL"/>
    <property type="match status" value="1"/>
</dbReference>
<evidence type="ECO:0000259" key="11">
    <source>
        <dbReference type="PROSITE" id="PS50929"/>
    </source>
</evidence>
<dbReference type="PROSITE" id="PS00211">
    <property type="entry name" value="ABC_TRANSPORTER_1"/>
    <property type="match status" value="1"/>
</dbReference>
<dbReference type="InterPro" id="IPR027417">
    <property type="entry name" value="P-loop_NTPase"/>
</dbReference>
<feature type="domain" description="ABC transporter" evidence="10">
    <location>
        <begin position="334"/>
        <end position="569"/>
    </location>
</feature>
<dbReference type="InterPro" id="IPR036640">
    <property type="entry name" value="ABC1_TM_sf"/>
</dbReference>
<dbReference type="InterPro" id="IPR003439">
    <property type="entry name" value="ABC_transporter-like_ATP-bd"/>
</dbReference>
<comment type="subcellular location">
    <subcellularLocation>
        <location evidence="1">Cell membrane</location>
        <topology evidence="1">Multi-pass membrane protein</topology>
    </subcellularLocation>
</comment>
<keyword evidence="8 9" id="KW-0472">Membrane</keyword>
<evidence type="ECO:0000256" key="3">
    <source>
        <dbReference type="ARBA" id="ARBA00022475"/>
    </source>
</evidence>
<dbReference type="GO" id="GO:0016887">
    <property type="term" value="F:ATP hydrolysis activity"/>
    <property type="evidence" value="ECO:0007669"/>
    <property type="project" value="InterPro"/>
</dbReference>
<evidence type="ECO:0000256" key="5">
    <source>
        <dbReference type="ARBA" id="ARBA00022741"/>
    </source>
</evidence>
<dbReference type="InterPro" id="IPR003593">
    <property type="entry name" value="AAA+_ATPase"/>
</dbReference>
<feature type="transmembrane region" description="Helical" evidence="9">
    <location>
        <begin position="136"/>
        <end position="153"/>
    </location>
</feature>
<dbReference type="CDD" id="cd18548">
    <property type="entry name" value="ABC_6TM_Tm287_like"/>
    <property type="match status" value="1"/>
</dbReference>
<feature type="transmembrane region" description="Helical" evidence="9">
    <location>
        <begin position="21"/>
        <end position="39"/>
    </location>
</feature>
<dbReference type="Pfam" id="PF00664">
    <property type="entry name" value="ABC_membrane"/>
    <property type="match status" value="1"/>
</dbReference>
<dbReference type="AlphaFoldDB" id="A0A7G9GFE5"/>
<feature type="transmembrane region" description="Helical" evidence="9">
    <location>
        <begin position="59"/>
        <end position="77"/>
    </location>
</feature>
<evidence type="ECO:0000256" key="7">
    <source>
        <dbReference type="ARBA" id="ARBA00022989"/>
    </source>
</evidence>
<dbReference type="InterPro" id="IPR011527">
    <property type="entry name" value="ABC1_TM_dom"/>
</dbReference>
<dbReference type="GO" id="GO:0015421">
    <property type="term" value="F:ABC-type oligopeptide transporter activity"/>
    <property type="evidence" value="ECO:0007669"/>
    <property type="project" value="TreeGrafter"/>
</dbReference>
<dbReference type="Gene3D" id="3.40.50.300">
    <property type="entry name" value="P-loop containing nucleotide triphosphate hydrolases"/>
    <property type="match status" value="1"/>
</dbReference>
<dbReference type="GO" id="GO:0005886">
    <property type="term" value="C:plasma membrane"/>
    <property type="evidence" value="ECO:0007669"/>
    <property type="project" value="UniProtKB-SubCell"/>
</dbReference>
<accession>A0A7G9GFE5</accession>
<feature type="domain" description="ABC transmembrane type-1" evidence="11">
    <location>
        <begin position="19"/>
        <end position="301"/>
    </location>
</feature>
<dbReference type="SMART" id="SM00382">
    <property type="entry name" value="AAA"/>
    <property type="match status" value="1"/>
</dbReference>
<sequence>MRDIRRLLMYLGPYRKDMVTGAFLVLAETCLELFIPVLIADLIDVGVAGHDISYILSKGLQMGVCAVLALITGLLYARFAARAAYGWGANVREAQYKRVQNYSFANLDHFDSSSLVTRMTTDVTVLQNAINGGFRPLVRGPVMLVMGVALSFWMNPRLALVFVVCTPVLGIILFFIIRKVAPMYGWLQKTVDRLNHVVQEGLTAIRAVKAFVRGQYEEEKFQAVNRELMETSQTTFHYAVLNLPVFQVVMYTAVVLILWFGGNMILDSSLQVGDLTGFLSYVMQVINSLMLIANVFLLLTRSLASACRISEVLDEKLVLDSPPDAVKNVTDGSVDFENVSFKYRADARKNALSGVTLHIRAGETVGILGGTGSAKTTLVQLIPRLYDVTEGTVKVGGRDVREYDLEALRDAVGMILQKNVLFSGTVRENLKWGNPVASDDTLWEACRTACADEFLERLPRGLDTDLGQGANNISGGQKQRLCIARTLLRQPKVLIFDDSTSAVDTATEGKIRSALAELKDVTKIIIAQRITSVMNTDQIVILEDGKVHAVGTHRELLAGDPIYQEIYRSQMKGGDDHGSTAAQC</sequence>
<feature type="transmembrane region" description="Helical" evidence="9">
    <location>
        <begin position="159"/>
        <end position="177"/>
    </location>
</feature>
<feature type="transmembrane region" description="Helical" evidence="9">
    <location>
        <begin position="281"/>
        <end position="299"/>
    </location>
</feature>
<dbReference type="Gene3D" id="1.20.1560.10">
    <property type="entry name" value="ABC transporter type 1, transmembrane domain"/>
    <property type="match status" value="1"/>
</dbReference>
<reference evidence="12 13" key="1">
    <citation type="submission" date="2020-08" db="EMBL/GenBank/DDBJ databases">
        <authorList>
            <person name="Liu C."/>
            <person name="Sun Q."/>
        </authorList>
    </citation>
    <scope>NUCLEOTIDE SEQUENCE [LARGE SCALE GENOMIC DNA]</scope>
    <source>
        <strain evidence="12 13">NSJ-29</strain>
    </source>
</reference>
<keyword evidence="7 9" id="KW-1133">Transmembrane helix</keyword>
<dbReference type="InterPro" id="IPR039421">
    <property type="entry name" value="Type_1_exporter"/>
</dbReference>
<feature type="transmembrane region" description="Helical" evidence="9">
    <location>
        <begin position="236"/>
        <end position="261"/>
    </location>
</feature>
<dbReference type="KEGG" id="whj:H9Q79_04355"/>
<protein>
    <submittedName>
        <fullName evidence="12">ABC transporter ATP-binding protein</fullName>
    </submittedName>
</protein>
<keyword evidence="2" id="KW-0813">Transport</keyword>
<dbReference type="PROSITE" id="PS50929">
    <property type="entry name" value="ABC_TM1F"/>
    <property type="match status" value="1"/>
</dbReference>